<evidence type="ECO:0008006" key="8">
    <source>
        <dbReference type="Google" id="ProtNLM"/>
    </source>
</evidence>
<feature type="transmembrane region" description="Helical" evidence="6">
    <location>
        <begin position="45"/>
        <end position="65"/>
    </location>
</feature>
<dbReference type="InterPro" id="IPR038330">
    <property type="entry name" value="TspO/MBR-related_sf"/>
</dbReference>
<feature type="transmembrane region" description="Helical" evidence="6">
    <location>
        <begin position="126"/>
        <end position="149"/>
    </location>
</feature>
<dbReference type="FunFam" id="1.20.1260.100:FF:000001">
    <property type="entry name" value="translocator protein 2"/>
    <property type="match status" value="1"/>
</dbReference>
<reference evidence="7" key="1">
    <citation type="journal article" date="2015" name="Nature">
        <title>Complex archaea that bridge the gap between prokaryotes and eukaryotes.</title>
        <authorList>
            <person name="Spang A."/>
            <person name="Saw J.H."/>
            <person name="Jorgensen S.L."/>
            <person name="Zaremba-Niedzwiedzka K."/>
            <person name="Martijn J."/>
            <person name="Lind A.E."/>
            <person name="van Eijk R."/>
            <person name="Schleper C."/>
            <person name="Guy L."/>
            <person name="Ettema T.J."/>
        </authorList>
    </citation>
    <scope>NUCLEOTIDE SEQUENCE</scope>
</reference>
<dbReference type="GO" id="GO:0033013">
    <property type="term" value="P:tetrapyrrole metabolic process"/>
    <property type="evidence" value="ECO:0007669"/>
    <property type="project" value="UniProtKB-ARBA"/>
</dbReference>
<dbReference type="CDD" id="cd15904">
    <property type="entry name" value="TSPO_MBR"/>
    <property type="match status" value="1"/>
</dbReference>
<evidence type="ECO:0000256" key="4">
    <source>
        <dbReference type="ARBA" id="ARBA00022989"/>
    </source>
</evidence>
<dbReference type="PANTHER" id="PTHR10057">
    <property type="entry name" value="PERIPHERAL-TYPE BENZODIAZEPINE RECEPTOR"/>
    <property type="match status" value="1"/>
</dbReference>
<dbReference type="AlphaFoldDB" id="A0A0F9QMN9"/>
<evidence type="ECO:0000313" key="7">
    <source>
        <dbReference type="EMBL" id="KKN45430.1"/>
    </source>
</evidence>
<dbReference type="PIRSF" id="PIRSF005859">
    <property type="entry name" value="PBR"/>
    <property type="match status" value="1"/>
</dbReference>
<evidence type="ECO:0000256" key="5">
    <source>
        <dbReference type="ARBA" id="ARBA00023136"/>
    </source>
</evidence>
<protein>
    <recommendedName>
        <fullName evidence="8">Tryptophan-rich sensory protein</fullName>
    </recommendedName>
</protein>
<sequence>MRHPYLVLALFLVLTVGGGSAVGIATAPGDWYAGLSKAWFNPPSWVFAPAWTILYILIGIAGWRVWHGGELQASRMWWLQIGLNFLWSPVFFVLHWTGAALLVMMALLGTIVGFIALTWRHDRPAAFLFMPYGAWVAYALLLNGAIWWLN</sequence>
<keyword evidence="3 6" id="KW-0812">Transmembrane</keyword>
<evidence type="ECO:0000256" key="1">
    <source>
        <dbReference type="ARBA" id="ARBA00004141"/>
    </source>
</evidence>
<dbReference type="GO" id="GO:0016020">
    <property type="term" value="C:membrane"/>
    <property type="evidence" value="ECO:0007669"/>
    <property type="project" value="UniProtKB-SubCell"/>
</dbReference>
<dbReference type="InterPro" id="IPR004307">
    <property type="entry name" value="TspO_MBR"/>
</dbReference>
<evidence type="ECO:0000256" key="3">
    <source>
        <dbReference type="ARBA" id="ARBA00022692"/>
    </source>
</evidence>
<evidence type="ECO:0000256" key="6">
    <source>
        <dbReference type="SAM" id="Phobius"/>
    </source>
</evidence>
<dbReference type="PANTHER" id="PTHR10057:SF0">
    <property type="entry name" value="TRANSLOCATOR PROTEIN"/>
    <property type="match status" value="1"/>
</dbReference>
<feature type="transmembrane region" description="Helical" evidence="6">
    <location>
        <begin position="77"/>
        <end position="94"/>
    </location>
</feature>
<dbReference type="Pfam" id="PF03073">
    <property type="entry name" value="TspO_MBR"/>
    <property type="match status" value="1"/>
</dbReference>
<keyword evidence="5 6" id="KW-0472">Membrane</keyword>
<comment type="subcellular location">
    <subcellularLocation>
        <location evidence="1">Membrane</location>
        <topology evidence="1">Multi-pass membrane protein</topology>
    </subcellularLocation>
</comment>
<proteinExistence type="inferred from homology"/>
<dbReference type="Gene3D" id="1.20.1260.100">
    <property type="entry name" value="TspO/MBR protein"/>
    <property type="match status" value="1"/>
</dbReference>
<keyword evidence="4 6" id="KW-1133">Transmembrane helix</keyword>
<name>A0A0F9QMN9_9ZZZZ</name>
<organism evidence="7">
    <name type="scientific">marine sediment metagenome</name>
    <dbReference type="NCBI Taxonomy" id="412755"/>
    <lineage>
        <taxon>unclassified sequences</taxon>
        <taxon>metagenomes</taxon>
        <taxon>ecological metagenomes</taxon>
    </lineage>
</organism>
<dbReference type="EMBL" id="LAZR01001390">
    <property type="protein sequence ID" value="KKN45430.1"/>
    <property type="molecule type" value="Genomic_DNA"/>
</dbReference>
<comment type="similarity">
    <text evidence="2">Belongs to the TspO/BZRP family.</text>
</comment>
<gene>
    <name evidence="7" type="ORF">LCGC14_0683100</name>
</gene>
<feature type="transmembrane region" description="Helical" evidence="6">
    <location>
        <begin position="100"/>
        <end position="119"/>
    </location>
</feature>
<comment type="caution">
    <text evidence="7">The sequence shown here is derived from an EMBL/GenBank/DDBJ whole genome shotgun (WGS) entry which is preliminary data.</text>
</comment>
<accession>A0A0F9QMN9</accession>
<evidence type="ECO:0000256" key="2">
    <source>
        <dbReference type="ARBA" id="ARBA00007524"/>
    </source>
</evidence>